<proteinExistence type="predicted"/>
<reference evidence="1" key="1">
    <citation type="submission" date="2022-03" db="EMBL/GenBank/DDBJ databases">
        <authorList>
            <person name="Alioto T."/>
            <person name="Alioto T."/>
            <person name="Gomez Garrido J."/>
        </authorList>
    </citation>
    <scope>NUCLEOTIDE SEQUENCE</scope>
</reference>
<name>A0AAD1RST5_PELCU</name>
<dbReference type="EMBL" id="OW240914">
    <property type="protein sequence ID" value="CAH2275997.1"/>
    <property type="molecule type" value="Genomic_DNA"/>
</dbReference>
<evidence type="ECO:0000313" key="2">
    <source>
        <dbReference type="Proteomes" id="UP001295444"/>
    </source>
</evidence>
<dbReference type="Proteomes" id="UP001295444">
    <property type="component" value="Chromosome 03"/>
</dbReference>
<evidence type="ECO:0000313" key="1">
    <source>
        <dbReference type="EMBL" id="CAH2275997.1"/>
    </source>
</evidence>
<accession>A0AAD1RST5</accession>
<protein>
    <submittedName>
        <fullName evidence="1">Uncharacterized protein</fullName>
    </submittedName>
</protein>
<gene>
    <name evidence="1" type="ORF">PECUL_23A013678</name>
</gene>
<keyword evidence="2" id="KW-1185">Reference proteome</keyword>
<dbReference type="AlphaFoldDB" id="A0AAD1RST5"/>
<organism evidence="1 2">
    <name type="scientific">Pelobates cultripes</name>
    <name type="common">Western spadefoot toad</name>
    <dbReference type="NCBI Taxonomy" id="61616"/>
    <lineage>
        <taxon>Eukaryota</taxon>
        <taxon>Metazoa</taxon>
        <taxon>Chordata</taxon>
        <taxon>Craniata</taxon>
        <taxon>Vertebrata</taxon>
        <taxon>Euteleostomi</taxon>
        <taxon>Amphibia</taxon>
        <taxon>Batrachia</taxon>
        <taxon>Anura</taxon>
        <taxon>Pelobatoidea</taxon>
        <taxon>Pelobatidae</taxon>
        <taxon>Pelobates</taxon>
    </lineage>
</organism>
<sequence length="124" mass="14013">MVIRQDLQELTATLGAEMSQLCTEVTTQGTRVQALEDATRNNAERTTAMDQAVRRQGFILIDTRRQVEDLDNCSHRNNIQVRGVPEPEGEEEVNCVLTCLFSTILRNEVPVNFGFIRAHRVSQP</sequence>